<gene>
    <name evidence="4" type="ORF">JZ751_002585</name>
</gene>
<dbReference type="AlphaFoldDB" id="A0A8T2NEX7"/>
<organism evidence="4 5">
    <name type="scientific">Albula glossodonta</name>
    <name type="common">roundjaw bonefish</name>
    <dbReference type="NCBI Taxonomy" id="121402"/>
    <lineage>
        <taxon>Eukaryota</taxon>
        <taxon>Metazoa</taxon>
        <taxon>Chordata</taxon>
        <taxon>Craniata</taxon>
        <taxon>Vertebrata</taxon>
        <taxon>Euteleostomi</taxon>
        <taxon>Actinopterygii</taxon>
        <taxon>Neopterygii</taxon>
        <taxon>Teleostei</taxon>
        <taxon>Albuliformes</taxon>
        <taxon>Albulidae</taxon>
        <taxon>Albula</taxon>
    </lineage>
</organism>
<feature type="non-terminal residue" evidence="4">
    <location>
        <position position="1037"/>
    </location>
</feature>
<dbReference type="EMBL" id="JAFBMS010000102">
    <property type="protein sequence ID" value="KAG9336238.1"/>
    <property type="molecule type" value="Genomic_DNA"/>
</dbReference>
<evidence type="ECO:0000259" key="3">
    <source>
        <dbReference type="Pfam" id="PF14644"/>
    </source>
</evidence>
<feature type="region of interest" description="Disordered" evidence="2">
    <location>
        <begin position="45"/>
        <end position="84"/>
    </location>
</feature>
<reference evidence="4" key="1">
    <citation type="thesis" date="2021" institute="BYU ScholarsArchive" country="Provo, UT, USA">
        <title>Applications of and Algorithms for Genome Assembly and Genomic Analyses with an Emphasis on Marine Teleosts.</title>
        <authorList>
            <person name="Pickett B.D."/>
        </authorList>
    </citation>
    <scope>NUCLEOTIDE SEQUENCE</scope>
    <source>
        <strain evidence="4">HI-2016</strain>
    </source>
</reference>
<feature type="domain" description="DUF4456" evidence="3">
    <location>
        <begin position="621"/>
        <end position="826"/>
    </location>
</feature>
<sequence length="1037" mass="117360">MILKEMQKYSTAVSRFFRVKEIYSQDTEELHGQYPFITLDVKQGSAPEKKRGETHSAEELTSSSSDLLTTEEDSISPEELYDPQVSKTFTTSRGNVYNTQSFRVQWEEEGEQGPTLSEVELVGYPQNLLAEVQRDIRVAFFTHLEDWYETALSNAVKIVVAKRQELKSGLDLRLKLQESRAKRIEEDVHNVRAVELVLHRDHVDRHCKSVQESLKAVRTHVQKLQLQQQEQTENFRAQIYAMENVFTSATKSDKLASLCGSLQSRLEKHMTVVQKTQRSFRLEAESTLGGLREANAQFIKSLRLFSDGGNYTPHEIEVFQKRLEKAAKSIDSTDEAIMLDMEGTESRCLEQAKEVISMFEDKFLCLTLDLRFLEKIQRILTNTQVQIKTEATKSNWQKKHLDNMMMQLESMTEACARPGPEEKTVKVSDVSTLTWSIMEELKNRCQYLECSLDPSASVTRPESPLQGAFAVAARPKSRRQDKPTSPGNDSLLQPSRMGVPLTDDAAVGVVRGLLRLSRPKTTEEIHAVAPERGPAPTMGTQLSTVAAGRRQRAGGTPSTPALDRQRRRSAESVSSQSVLRLSKLTRSEKRFQVFGSNPEEQSAVGFNGFITNILWKANDLLLSVAEDFYKKKDRRPVTRPQHLQETFELCAEDINRRLLIYQTQTREYHNGCLQDFKEQLSRNEELFSRVPALLLSHLGEEHLQQLSQATSQIHQSLECAQQESEDRKKKHIGKLRVRLGHPAHEEELNSLRAAEEDRQKEQASAIQRSKQELQACARKHGEEFVTALAAATENLLFQMDNLLTVNEVQDGQTEKKKETLTALIRRKECKVPLQEKDCGSLIQRGSRTWPGVSFFEADGGEAAVRPCKETASITTAKTTLGHLSTCEARDAVYQSYRQRYEEELTRAEEESEAHRKQVERWEQHWREGGYQVGRESVRQLVPLQLDLDEVVGQGELLIVQHAVPVDVRQSPDLSQHDVGQLGLDHLFLGVGARHLAVDGAERVEDLVVEGLVARHHPLRLVDALASPLPVAMAKGPI</sequence>
<evidence type="ECO:0000313" key="5">
    <source>
        <dbReference type="Proteomes" id="UP000824540"/>
    </source>
</evidence>
<name>A0A8T2NEX7_9TELE</name>
<keyword evidence="1" id="KW-0175">Coiled coil</keyword>
<evidence type="ECO:0000313" key="4">
    <source>
        <dbReference type="EMBL" id="KAG9336238.1"/>
    </source>
</evidence>
<comment type="caution">
    <text evidence="4">The sequence shown here is derived from an EMBL/GenBank/DDBJ whole genome shotgun (WGS) entry which is preliminary data.</text>
</comment>
<evidence type="ECO:0000256" key="1">
    <source>
        <dbReference type="SAM" id="Coils"/>
    </source>
</evidence>
<proteinExistence type="predicted"/>
<dbReference type="Pfam" id="PF14644">
    <property type="entry name" value="DUF4456"/>
    <property type="match status" value="1"/>
</dbReference>
<accession>A0A8T2NEX7</accession>
<dbReference type="OrthoDB" id="431588at2759"/>
<evidence type="ECO:0000256" key="2">
    <source>
        <dbReference type="SAM" id="MobiDB-lite"/>
    </source>
</evidence>
<protein>
    <recommendedName>
        <fullName evidence="3">DUF4456 domain-containing protein</fullName>
    </recommendedName>
</protein>
<feature type="compositionally biased region" description="Basic and acidic residues" evidence="2">
    <location>
        <begin position="47"/>
        <end position="58"/>
    </location>
</feature>
<dbReference type="Proteomes" id="UP000824540">
    <property type="component" value="Unassembled WGS sequence"/>
</dbReference>
<dbReference type="InterPro" id="IPR027914">
    <property type="entry name" value="DUF4456"/>
</dbReference>
<feature type="region of interest" description="Disordered" evidence="2">
    <location>
        <begin position="471"/>
        <end position="499"/>
    </location>
</feature>
<dbReference type="PANTHER" id="PTHR21444">
    <property type="entry name" value="COILED-COIL DOMAIN-CONTAINING PROTEIN 180"/>
    <property type="match status" value="1"/>
</dbReference>
<feature type="compositionally biased region" description="Polar residues" evidence="2">
    <location>
        <begin position="483"/>
        <end position="493"/>
    </location>
</feature>
<dbReference type="PANTHER" id="PTHR21444:SF14">
    <property type="entry name" value="COILED-COIL DOMAIN-CONTAINING PROTEIN 180"/>
    <property type="match status" value="1"/>
</dbReference>
<feature type="region of interest" description="Disordered" evidence="2">
    <location>
        <begin position="546"/>
        <end position="576"/>
    </location>
</feature>
<keyword evidence="5" id="KW-1185">Reference proteome</keyword>
<feature type="compositionally biased region" description="Low complexity" evidence="2">
    <location>
        <begin position="59"/>
        <end position="68"/>
    </location>
</feature>
<feature type="coiled-coil region" evidence="1">
    <location>
        <begin position="893"/>
        <end position="924"/>
    </location>
</feature>
<feature type="compositionally biased region" description="Acidic residues" evidence="2">
    <location>
        <begin position="69"/>
        <end position="81"/>
    </location>
</feature>